<dbReference type="EMBL" id="JAPCWZ010000009">
    <property type="protein sequence ID" value="KAK8852272.1"/>
    <property type="molecule type" value="Genomic_DNA"/>
</dbReference>
<accession>A0ABR2HTA4</accession>
<keyword evidence="3" id="KW-1185">Reference proteome</keyword>
<dbReference type="Proteomes" id="UP001390339">
    <property type="component" value="Unassembled WGS sequence"/>
</dbReference>
<evidence type="ECO:0000313" key="2">
    <source>
        <dbReference type="EMBL" id="KAK8852272.1"/>
    </source>
</evidence>
<evidence type="ECO:0000256" key="1">
    <source>
        <dbReference type="SAM" id="MobiDB-lite"/>
    </source>
</evidence>
<protein>
    <submittedName>
        <fullName evidence="2">Uncharacterized protein</fullName>
    </submittedName>
</protein>
<gene>
    <name evidence="2" type="ORF">PGQ11_014751</name>
</gene>
<feature type="region of interest" description="Disordered" evidence="1">
    <location>
        <begin position="157"/>
        <end position="203"/>
    </location>
</feature>
<feature type="region of interest" description="Disordered" evidence="1">
    <location>
        <begin position="1"/>
        <end position="24"/>
    </location>
</feature>
<evidence type="ECO:0000313" key="3">
    <source>
        <dbReference type="Proteomes" id="UP001390339"/>
    </source>
</evidence>
<comment type="caution">
    <text evidence="2">The sequence shown here is derived from an EMBL/GenBank/DDBJ whole genome shotgun (WGS) entry which is preliminary data.</text>
</comment>
<name>A0ABR2HTA4_9PEZI</name>
<sequence>MASPPSRTRPATASPPPKAVETGHQPDLYGRVMFQNNRQPCDARFKDDTGTPVNWIHPSLAKRLKLDIEQLKEHEIKDFVDFNGKRYRPKQIVWFTMMGRDQKTYWDKYYLAPERSKFVDVILLGDEFVNTNGRARDVCNATPHASPVLPFVYDKKMSKSDKEQMEAKEAQTNRTAQELENKRNAQRDRAGKSKGDGSKSGKQ</sequence>
<reference evidence="2 3" key="1">
    <citation type="journal article" date="2024" name="IMA Fungus">
        <title>Apiospora arundinis, a panoply of carbohydrate-active enzymes and secondary metabolites.</title>
        <authorList>
            <person name="Sorensen T."/>
            <person name="Petersen C."/>
            <person name="Muurmann A.T."/>
            <person name="Christiansen J.V."/>
            <person name="Brundto M.L."/>
            <person name="Overgaard C.K."/>
            <person name="Boysen A.T."/>
            <person name="Wollenberg R.D."/>
            <person name="Larsen T.O."/>
            <person name="Sorensen J.L."/>
            <person name="Nielsen K.L."/>
            <person name="Sondergaard T.E."/>
        </authorList>
    </citation>
    <scope>NUCLEOTIDE SEQUENCE [LARGE SCALE GENOMIC DNA]</scope>
    <source>
        <strain evidence="2 3">AAU 773</strain>
    </source>
</reference>
<feature type="compositionally biased region" description="Polar residues" evidence="1">
    <location>
        <begin position="1"/>
        <end position="11"/>
    </location>
</feature>
<proteinExistence type="predicted"/>
<organism evidence="2 3">
    <name type="scientific">Apiospora arundinis</name>
    <dbReference type="NCBI Taxonomy" id="335852"/>
    <lineage>
        <taxon>Eukaryota</taxon>
        <taxon>Fungi</taxon>
        <taxon>Dikarya</taxon>
        <taxon>Ascomycota</taxon>
        <taxon>Pezizomycotina</taxon>
        <taxon>Sordariomycetes</taxon>
        <taxon>Xylariomycetidae</taxon>
        <taxon>Amphisphaeriales</taxon>
        <taxon>Apiosporaceae</taxon>
        <taxon>Apiospora</taxon>
    </lineage>
</organism>